<dbReference type="InterPro" id="IPR050354">
    <property type="entry name" value="F-box/kelch-repeat_ARATH"/>
</dbReference>
<dbReference type="EMBL" id="JACTNZ010000009">
    <property type="protein sequence ID" value="KAG5532565.1"/>
    <property type="molecule type" value="Genomic_DNA"/>
</dbReference>
<evidence type="ECO:0000313" key="2">
    <source>
        <dbReference type="Proteomes" id="UP000823749"/>
    </source>
</evidence>
<accession>A0AAV6IZS2</accession>
<comment type="caution">
    <text evidence="1">The sequence shown here is derived from an EMBL/GenBank/DDBJ whole genome shotgun (WGS) entry which is preliminary data.</text>
</comment>
<protein>
    <submittedName>
        <fullName evidence="1">Uncharacterized protein</fullName>
    </submittedName>
</protein>
<dbReference type="Proteomes" id="UP000823749">
    <property type="component" value="Chromosome 9"/>
</dbReference>
<dbReference type="SUPFAM" id="SSF117281">
    <property type="entry name" value="Kelch motif"/>
    <property type="match status" value="1"/>
</dbReference>
<dbReference type="InterPro" id="IPR006652">
    <property type="entry name" value="Kelch_1"/>
</dbReference>
<sequence length="393" mass="43426">MTITGGSCTPGEEDDVPIYFRFYKREDEVGGGGGLYWCVIKTKTDCCRDFSGCAYNNEKVVSPPVLKQEPSSRVDSGCVAVGGTIYVLGGMDSELSFDKPRPRNRSLVGMRTLSLPRSDVFYIDTATTTLCGHEEGGGGWKKLDHSMNFPRSNPYAFTVNGKIYVMGGAQPSPKPEVLDTRRMDQGWRVLQDSTDVRGQIAGHAVIDGGKRICLQFRRMRHLYCYDIEADSWLVHREGVLGYPMPESGLLSWKSAFLDGILYYLDKERPGVMFGVDLDNAAAAEPKRVRLPLAKSKCEDWDWDWIPQPVIGYSDSVLPVTHLVSLGSGKLAVLWSARGPGDELHVYCSTIKMSKEEKKQEEEGSGGDSDLVAFPLSLSHVLVHGSYLMDCIAV</sequence>
<reference evidence="1" key="1">
    <citation type="submission" date="2020-08" db="EMBL/GenBank/DDBJ databases">
        <title>Plant Genome Project.</title>
        <authorList>
            <person name="Zhang R.-G."/>
        </authorList>
    </citation>
    <scope>NUCLEOTIDE SEQUENCE</scope>
    <source>
        <strain evidence="1">WSP0</strain>
        <tissue evidence="1">Leaf</tissue>
    </source>
</reference>
<keyword evidence="2" id="KW-1185">Reference proteome</keyword>
<dbReference type="PANTHER" id="PTHR24414:SF199">
    <property type="entry name" value="F-BOX_KELCH-REPEAT PROTEIN SKIP6-LIKE"/>
    <property type="match status" value="1"/>
</dbReference>
<evidence type="ECO:0000313" key="1">
    <source>
        <dbReference type="EMBL" id="KAG5532565.1"/>
    </source>
</evidence>
<gene>
    <name evidence="1" type="ORF">RHGRI_027006</name>
</gene>
<name>A0AAV6IZS2_9ERIC</name>
<dbReference type="PANTHER" id="PTHR24414">
    <property type="entry name" value="F-BOX/KELCH-REPEAT PROTEIN SKIP4"/>
    <property type="match status" value="1"/>
</dbReference>
<dbReference type="InterPro" id="IPR015915">
    <property type="entry name" value="Kelch-typ_b-propeller"/>
</dbReference>
<proteinExistence type="predicted"/>
<dbReference type="AlphaFoldDB" id="A0AAV6IZS2"/>
<organism evidence="1 2">
    <name type="scientific">Rhododendron griersonianum</name>
    <dbReference type="NCBI Taxonomy" id="479676"/>
    <lineage>
        <taxon>Eukaryota</taxon>
        <taxon>Viridiplantae</taxon>
        <taxon>Streptophyta</taxon>
        <taxon>Embryophyta</taxon>
        <taxon>Tracheophyta</taxon>
        <taxon>Spermatophyta</taxon>
        <taxon>Magnoliopsida</taxon>
        <taxon>eudicotyledons</taxon>
        <taxon>Gunneridae</taxon>
        <taxon>Pentapetalae</taxon>
        <taxon>asterids</taxon>
        <taxon>Ericales</taxon>
        <taxon>Ericaceae</taxon>
        <taxon>Ericoideae</taxon>
        <taxon>Rhodoreae</taxon>
        <taxon>Rhododendron</taxon>
    </lineage>
</organism>
<dbReference type="Gene3D" id="2.120.10.80">
    <property type="entry name" value="Kelch-type beta propeller"/>
    <property type="match status" value="1"/>
</dbReference>
<dbReference type="Pfam" id="PF01344">
    <property type="entry name" value="Kelch_1"/>
    <property type="match status" value="1"/>
</dbReference>